<dbReference type="RefSeq" id="YP_010059716.1">
    <property type="nucleotide sequence ID" value="NC_054727.1"/>
</dbReference>
<name>A0A514DDL8_9CAUD</name>
<dbReference type="Proteomes" id="UP000316777">
    <property type="component" value="Segment"/>
</dbReference>
<reference evidence="1 2" key="1">
    <citation type="submission" date="2019-05" db="EMBL/GenBank/DDBJ databases">
        <authorList>
            <person name="Pope W.H."/>
            <person name="Garlena R.A."/>
            <person name="Russell D.A."/>
            <person name="Jacobs-Sera D."/>
            <person name="Hatfull G.F."/>
        </authorList>
    </citation>
    <scope>NUCLEOTIDE SEQUENCE [LARGE SCALE GENOMIC DNA]</scope>
</reference>
<evidence type="ECO:0000313" key="2">
    <source>
        <dbReference type="Proteomes" id="UP000316777"/>
    </source>
</evidence>
<gene>
    <name evidence="1" type="primary">27</name>
    <name evidence="1" type="ORF">SEA_PHRAPPUCCINO_27</name>
</gene>
<dbReference type="GeneID" id="64766951"/>
<proteinExistence type="predicted"/>
<protein>
    <submittedName>
        <fullName evidence="1">Uncharacterized protein</fullName>
    </submittedName>
</protein>
<evidence type="ECO:0000313" key="1">
    <source>
        <dbReference type="EMBL" id="QDH91705.1"/>
    </source>
</evidence>
<accession>A0A514DDL8</accession>
<dbReference type="KEGG" id="vg:64766951"/>
<keyword evidence="2" id="KW-1185">Reference proteome</keyword>
<organism evidence="1 2">
    <name type="scientific">Mycobacterium phage Phrappuccino</name>
    <dbReference type="NCBI Taxonomy" id="2591223"/>
    <lineage>
        <taxon>Viruses</taxon>
        <taxon>Duplodnaviria</taxon>
        <taxon>Heunggongvirae</taxon>
        <taxon>Uroviricota</taxon>
        <taxon>Caudoviricetes</taxon>
        <taxon>Phrappuccinovirus</taxon>
        <taxon>Phrappuccinovirus phrappuccino</taxon>
        <taxon>Phreappuccinovirus Phrappuccino</taxon>
    </lineage>
</organism>
<dbReference type="EMBL" id="MK937592">
    <property type="protein sequence ID" value="QDH91705.1"/>
    <property type="molecule type" value="Genomic_DNA"/>
</dbReference>
<sequence length="399" mass="42881">MSALPTLPQRQMRHAELGDLVSVLQAQQRQTVDLVVPAAELAVHGGNLAVMTAPPVIDANGVLDPNGYYRPTANADSQLASLFGIPVKYIRRLRAEHVDLYDTNINQWSMHEDFADKKVLVRLLWGANPEDPGTNGILRAVLSDRYGARDNFDTLLAVLDGIREAGLSADDLKISGDLTDDKMYVTVEAPEIQGYGWKLLEGYRSPYGNGRGTGHGGMDAENLPIVSAGLIIRNSETGGGALSITPRLVVRACSNGLQCTKDAMRQVHLGAKLAEGAIVWSDATRKAANDLARTQAADAVKSFLSATYVQKVIDEIEAEVETPVHDVPATIEIVAKDQGYTQDESKSILDHFIRGGQITAGGVLHAVTAAVQQIEDPERAFELEAGAIDAMRVAARAQA</sequence>